<dbReference type="EMBL" id="GG662661">
    <property type="protein sequence ID" value="EAR97743.1"/>
    <property type="molecule type" value="Genomic_DNA"/>
</dbReference>
<feature type="signal peptide" evidence="2">
    <location>
        <begin position="1"/>
        <end position="18"/>
    </location>
</feature>
<keyword evidence="1" id="KW-1133">Transmembrane helix</keyword>
<dbReference type="HOGENOM" id="CLU_2176156_0_0_1"/>
<feature type="transmembrane region" description="Helical" evidence="1">
    <location>
        <begin position="91"/>
        <end position="109"/>
    </location>
</feature>
<evidence type="ECO:0000313" key="3">
    <source>
        <dbReference type="EMBL" id="EAR97743.1"/>
    </source>
</evidence>
<keyword evidence="2" id="KW-0732">Signal</keyword>
<dbReference type="InParanoid" id="Q23M96"/>
<dbReference type="RefSeq" id="XP_001017988.1">
    <property type="nucleotide sequence ID" value="XM_001017988.1"/>
</dbReference>
<proteinExistence type="predicted"/>
<evidence type="ECO:0000313" key="4">
    <source>
        <dbReference type="Proteomes" id="UP000009168"/>
    </source>
</evidence>
<organism evidence="3 4">
    <name type="scientific">Tetrahymena thermophila (strain SB210)</name>
    <dbReference type="NCBI Taxonomy" id="312017"/>
    <lineage>
        <taxon>Eukaryota</taxon>
        <taxon>Sar</taxon>
        <taxon>Alveolata</taxon>
        <taxon>Ciliophora</taxon>
        <taxon>Intramacronucleata</taxon>
        <taxon>Oligohymenophorea</taxon>
        <taxon>Hymenostomatida</taxon>
        <taxon>Tetrahymenina</taxon>
        <taxon>Tetrahymenidae</taxon>
        <taxon>Tetrahymena</taxon>
    </lineage>
</organism>
<name>Q23M96_TETTS</name>
<protein>
    <submittedName>
        <fullName evidence="3">Cytochrome C oxidase assembly protein, putative</fullName>
    </submittedName>
</protein>
<accession>Q23M96</accession>
<gene>
    <name evidence="3" type="ORF">TTHERM_00621630</name>
</gene>
<feature type="chain" id="PRO_5004201832" evidence="2">
    <location>
        <begin position="19"/>
        <end position="110"/>
    </location>
</feature>
<dbReference type="KEGG" id="tet:TTHERM_00621630"/>
<reference evidence="4" key="1">
    <citation type="journal article" date="2006" name="PLoS Biol.">
        <title>Macronuclear genome sequence of the ciliate Tetrahymena thermophila, a model eukaryote.</title>
        <authorList>
            <person name="Eisen J.A."/>
            <person name="Coyne R.S."/>
            <person name="Wu M."/>
            <person name="Wu D."/>
            <person name="Thiagarajan M."/>
            <person name="Wortman J.R."/>
            <person name="Badger J.H."/>
            <person name="Ren Q."/>
            <person name="Amedeo P."/>
            <person name="Jones K.M."/>
            <person name="Tallon L.J."/>
            <person name="Delcher A.L."/>
            <person name="Salzberg S.L."/>
            <person name="Silva J.C."/>
            <person name="Haas B.J."/>
            <person name="Majoros W.H."/>
            <person name="Farzad M."/>
            <person name="Carlton J.M."/>
            <person name="Smith R.K. Jr."/>
            <person name="Garg J."/>
            <person name="Pearlman R.E."/>
            <person name="Karrer K.M."/>
            <person name="Sun L."/>
            <person name="Manning G."/>
            <person name="Elde N.C."/>
            <person name="Turkewitz A.P."/>
            <person name="Asai D.J."/>
            <person name="Wilkes D.E."/>
            <person name="Wang Y."/>
            <person name="Cai H."/>
            <person name="Collins K."/>
            <person name="Stewart B.A."/>
            <person name="Lee S.R."/>
            <person name="Wilamowska K."/>
            <person name="Weinberg Z."/>
            <person name="Ruzzo W.L."/>
            <person name="Wloga D."/>
            <person name="Gaertig J."/>
            <person name="Frankel J."/>
            <person name="Tsao C.-C."/>
            <person name="Gorovsky M.A."/>
            <person name="Keeling P.J."/>
            <person name="Waller R.F."/>
            <person name="Patron N.J."/>
            <person name="Cherry J.M."/>
            <person name="Stover N.A."/>
            <person name="Krieger C.J."/>
            <person name="del Toro C."/>
            <person name="Ryder H.F."/>
            <person name="Williamson S.C."/>
            <person name="Barbeau R.A."/>
            <person name="Hamilton E.P."/>
            <person name="Orias E."/>
        </authorList>
    </citation>
    <scope>NUCLEOTIDE SEQUENCE [LARGE SCALE GENOMIC DNA]</scope>
    <source>
        <strain evidence="4">SB210</strain>
    </source>
</reference>
<dbReference type="AlphaFoldDB" id="Q23M96"/>
<keyword evidence="1" id="KW-0812">Transmembrane</keyword>
<evidence type="ECO:0000256" key="2">
    <source>
        <dbReference type="SAM" id="SignalP"/>
    </source>
</evidence>
<evidence type="ECO:0000256" key="1">
    <source>
        <dbReference type="SAM" id="Phobius"/>
    </source>
</evidence>
<keyword evidence="4" id="KW-1185">Reference proteome</keyword>
<sequence>MKFITIALLALIAVSVNADYEDCIKQLTYPCGANPEPACAAALKYFQSCLVSNSCYQKEKNLSDFSKCVKSCSPNSETEVQNFVQDYADCLNGSIIAYSFVFLAIFAFMF</sequence>
<dbReference type="GeneID" id="7838555"/>
<dbReference type="Proteomes" id="UP000009168">
    <property type="component" value="Unassembled WGS sequence"/>
</dbReference>
<keyword evidence="1" id="KW-0472">Membrane</keyword>